<gene>
    <name evidence="3" type="ORF">HNQ70_003289</name>
</gene>
<dbReference type="Pfam" id="PF20789">
    <property type="entry name" value="4HBT_3C"/>
    <property type="match status" value="1"/>
</dbReference>
<dbReference type="SUPFAM" id="SSF54637">
    <property type="entry name" value="Thioesterase/thiol ester dehydrase-isomerase"/>
    <property type="match status" value="2"/>
</dbReference>
<reference evidence="3 4" key="1">
    <citation type="submission" date="2020-08" db="EMBL/GenBank/DDBJ databases">
        <title>Genomic Encyclopedia of Type Strains, Phase IV (KMG-IV): sequencing the most valuable type-strain genomes for metagenomic binning, comparative biology and taxonomic classification.</title>
        <authorList>
            <person name="Goeker M."/>
        </authorList>
    </citation>
    <scope>NUCLEOTIDE SEQUENCE [LARGE SCALE GENOMIC DNA]</scope>
    <source>
        <strain evidence="3 4">DSM 29781</strain>
    </source>
</reference>
<name>A0A7W8HKU4_9BURK</name>
<dbReference type="Pfam" id="PF13622">
    <property type="entry name" value="4HBT_3"/>
    <property type="match status" value="1"/>
</dbReference>
<dbReference type="InterPro" id="IPR042171">
    <property type="entry name" value="Acyl-CoA_hotdog"/>
</dbReference>
<dbReference type="Gene3D" id="2.40.160.210">
    <property type="entry name" value="Acyl-CoA thioesterase, double hotdog domain"/>
    <property type="match status" value="1"/>
</dbReference>
<keyword evidence="4" id="KW-1185">Reference proteome</keyword>
<evidence type="ECO:0000259" key="2">
    <source>
        <dbReference type="Pfam" id="PF20789"/>
    </source>
</evidence>
<dbReference type="PANTHER" id="PTHR38110">
    <property type="entry name" value="CHROMOSOME 23, WHOLE GENOME SHOTGUN SEQUENCE"/>
    <property type="match status" value="1"/>
</dbReference>
<comment type="caution">
    <text evidence="3">The sequence shown here is derived from an EMBL/GenBank/DDBJ whole genome shotgun (WGS) entry which is preliminary data.</text>
</comment>
<accession>A0A7W8HKU4</accession>
<dbReference type="InterPro" id="IPR029069">
    <property type="entry name" value="HotDog_dom_sf"/>
</dbReference>
<proteinExistence type="predicted"/>
<protein>
    <submittedName>
        <fullName evidence="3">Acyl-coenzyme A thioesterase PaaI-like protein</fullName>
    </submittedName>
</protein>
<dbReference type="PANTHER" id="PTHR38110:SF1">
    <property type="entry name" value="THIOESTERASE DOMAIN-CONTAINING PROTEIN"/>
    <property type="match status" value="1"/>
</dbReference>
<evidence type="ECO:0000313" key="4">
    <source>
        <dbReference type="Proteomes" id="UP000532440"/>
    </source>
</evidence>
<evidence type="ECO:0000313" key="3">
    <source>
        <dbReference type="EMBL" id="MBB5273261.1"/>
    </source>
</evidence>
<dbReference type="Proteomes" id="UP000532440">
    <property type="component" value="Unassembled WGS sequence"/>
</dbReference>
<organism evidence="3 4">
    <name type="scientific">Quisquiliibacterium transsilvanicum</name>
    <dbReference type="NCBI Taxonomy" id="1549638"/>
    <lineage>
        <taxon>Bacteria</taxon>
        <taxon>Pseudomonadati</taxon>
        <taxon>Pseudomonadota</taxon>
        <taxon>Betaproteobacteria</taxon>
        <taxon>Burkholderiales</taxon>
        <taxon>Burkholderiaceae</taxon>
        <taxon>Quisquiliibacterium</taxon>
    </lineage>
</organism>
<sequence>MNLPAQAPQTIFSTDTQMQHIPDHPLDQAVALTRNADGSLTGHTHPAYANMVGPFGGITAATLLNAALGHPSRLGDPVALTVNYAGPIAEGPFRIDAQPVRTNRSTQHWSITLSQGEEVATTASAVFAIRRETWSSTETGFPEVPPAQALERGQRQGAPAWTNNYDMRFVRGVIFDTSRPAEDLDSHSELWIRDEPPRPLDFVSLAAICDSFFPRIMVRRPYPVPAGTVSITTYFHADAPLLAAQGERSVLGCARATHFGRGYHDQSAEIWSADGALLATSHQVVYYKE</sequence>
<feature type="domain" description="Acyl-CoA thioesterase-like C-terminal" evidence="2">
    <location>
        <begin position="152"/>
        <end position="286"/>
    </location>
</feature>
<feature type="domain" description="Acyl-CoA thioesterase-like N-terminal HotDog" evidence="1">
    <location>
        <begin position="46"/>
        <end position="128"/>
    </location>
</feature>
<dbReference type="InterPro" id="IPR052389">
    <property type="entry name" value="Sec_Metab_Biosynth-Assoc"/>
</dbReference>
<dbReference type="InterPro" id="IPR049450">
    <property type="entry name" value="ACOT8-like_C"/>
</dbReference>
<dbReference type="RefSeq" id="WP_246435009.1">
    <property type="nucleotide sequence ID" value="NZ_BAABEW010000024.1"/>
</dbReference>
<dbReference type="InterPro" id="IPR049449">
    <property type="entry name" value="TesB_ACOT8-like_N"/>
</dbReference>
<dbReference type="AlphaFoldDB" id="A0A7W8HKU4"/>
<dbReference type="EMBL" id="JACHGB010000006">
    <property type="protein sequence ID" value="MBB5273261.1"/>
    <property type="molecule type" value="Genomic_DNA"/>
</dbReference>
<evidence type="ECO:0000259" key="1">
    <source>
        <dbReference type="Pfam" id="PF13622"/>
    </source>
</evidence>